<dbReference type="InterPro" id="IPR006036">
    <property type="entry name" value="K_uptake_TrkA"/>
</dbReference>
<keyword evidence="4" id="KW-0630">Potassium</keyword>
<dbReference type="SUPFAM" id="SSF116726">
    <property type="entry name" value="TrkA C-terminal domain-like"/>
    <property type="match status" value="1"/>
</dbReference>
<feature type="domain" description="RCK N-terminal" evidence="7">
    <location>
        <begin position="4"/>
        <end position="129"/>
    </location>
</feature>
<evidence type="ECO:0000259" key="7">
    <source>
        <dbReference type="PROSITE" id="PS51201"/>
    </source>
</evidence>
<dbReference type="Pfam" id="PF02254">
    <property type="entry name" value="TrkA_N"/>
    <property type="match status" value="1"/>
</dbReference>
<comment type="function">
    <text evidence="1">Part of a potassium transport system.</text>
</comment>
<dbReference type="PANTHER" id="PTHR43833:SF5">
    <property type="entry name" value="TRK SYSTEM POTASSIUM UPTAKE PROTEIN TRKA"/>
    <property type="match status" value="1"/>
</dbReference>
<evidence type="ECO:0000256" key="2">
    <source>
        <dbReference type="ARBA" id="ARBA00022448"/>
    </source>
</evidence>
<comment type="caution">
    <text evidence="9">The sequence shown here is derived from an EMBL/GenBank/DDBJ whole genome shotgun (WGS) entry which is preliminary data.</text>
</comment>
<evidence type="ECO:0000313" key="10">
    <source>
        <dbReference type="Proteomes" id="UP001596201"/>
    </source>
</evidence>
<evidence type="ECO:0000256" key="4">
    <source>
        <dbReference type="ARBA" id="ARBA00022958"/>
    </source>
</evidence>
<keyword evidence="6" id="KW-0406">Ion transport</keyword>
<protein>
    <submittedName>
        <fullName evidence="9">Potassium channel family protein</fullName>
    </submittedName>
</protein>
<keyword evidence="5" id="KW-0520">NAD</keyword>
<dbReference type="Gene3D" id="3.30.70.1450">
    <property type="entry name" value="Regulator of K+ conductance, C-terminal domain"/>
    <property type="match status" value="1"/>
</dbReference>
<gene>
    <name evidence="9" type="ORF">ACFPJ5_14815</name>
</gene>
<dbReference type="InterPro" id="IPR050721">
    <property type="entry name" value="Trk_Ktr_HKT_K-transport"/>
</dbReference>
<dbReference type="InterPro" id="IPR006037">
    <property type="entry name" value="RCK_C"/>
</dbReference>
<dbReference type="SUPFAM" id="SSF51735">
    <property type="entry name" value="NAD(P)-binding Rossmann-fold domains"/>
    <property type="match status" value="1"/>
</dbReference>
<evidence type="ECO:0000256" key="3">
    <source>
        <dbReference type="ARBA" id="ARBA00022538"/>
    </source>
</evidence>
<keyword evidence="9" id="KW-0407">Ion channel</keyword>
<dbReference type="EMBL" id="JBHSKX010000002">
    <property type="protein sequence ID" value="MFC5368204.1"/>
    <property type="molecule type" value="Genomic_DNA"/>
</dbReference>
<name>A0ABD5RDX4_9EURY</name>
<dbReference type="InterPro" id="IPR003148">
    <property type="entry name" value="RCK_N"/>
</dbReference>
<dbReference type="GO" id="GO:0034220">
    <property type="term" value="P:monoatomic ion transmembrane transport"/>
    <property type="evidence" value="ECO:0007669"/>
    <property type="project" value="UniProtKB-KW"/>
</dbReference>
<dbReference type="InterPro" id="IPR036721">
    <property type="entry name" value="RCK_C_sf"/>
</dbReference>
<evidence type="ECO:0000256" key="6">
    <source>
        <dbReference type="ARBA" id="ARBA00023065"/>
    </source>
</evidence>
<feature type="domain" description="RCK C-terminal" evidence="8">
    <location>
        <begin position="137"/>
        <end position="216"/>
    </location>
</feature>
<proteinExistence type="predicted"/>
<dbReference type="Gene3D" id="3.40.50.720">
    <property type="entry name" value="NAD(P)-binding Rossmann-like Domain"/>
    <property type="match status" value="1"/>
</dbReference>
<keyword evidence="3" id="KW-0633">Potassium transport</keyword>
<reference evidence="9 10" key="1">
    <citation type="journal article" date="2019" name="Int. J. Syst. Evol. Microbiol.">
        <title>The Global Catalogue of Microorganisms (GCM) 10K type strain sequencing project: providing services to taxonomists for standard genome sequencing and annotation.</title>
        <authorList>
            <consortium name="The Broad Institute Genomics Platform"/>
            <consortium name="The Broad Institute Genome Sequencing Center for Infectious Disease"/>
            <person name="Wu L."/>
            <person name="Ma J."/>
        </authorList>
    </citation>
    <scope>NUCLEOTIDE SEQUENCE [LARGE SCALE GENOMIC DNA]</scope>
    <source>
        <strain evidence="9 10">CGMCC 1.12237</strain>
    </source>
</reference>
<evidence type="ECO:0000259" key="8">
    <source>
        <dbReference type="PROSITE" id="PS51202"/>
    </source>
</evidence>
<dbReference type="GO" id="GO:0006813">
    <property type="term" value="P:potassium ion transport"/>
    <property type="evidence" value="ECO:0007669"/>
    <property type="project" value="UniProtKB-KW"/>
</dbReference>
<evidence type="ECO:0000313" key="9">
    <source>
        <dbReference type="EMBL" id="MFC5368204.1"/>
    </source>
</evidence>
<evidence type="ECO:0000256" key="5">
    <source>
        <dbReference type="ARBA" id="ARBA00023027"/>
    </source>
</evidence>
<dbReference type="RefSeq" id="WP_227230448.1">
    <property type="nucleotide sequence ID" value="NZ_JAJCVJ010000002.1"/>
</dbReference>
<dbReference type="Proteomes" id="UP001596201">
    <property type="component" value="Unassembled WGS sequence"/>
</dbReference>
<accession>A0ABD5RDX4</accession>
<dbReference type="PROSITE" id="PS51201">
    <property type="entry name" value="RCK_N"/>
    <property type="match status" value="1"/>
</dbReference>
<keyword evidence="2" id="KW-0813">Transport</keyword>
<dbReference type="Pfam" id="PF02080">
    <property type="entry name" value="TrkA_C"/>
    <property type="match status" value="1"/>
</dbReference>
<dbReference type="PANTHER" id="PTHR43833">
    <property type="entry name" value="POTASSIUM CHANNEL PROTEIN 2-RELATED-RELATED"/>
    <property type="match status" value="1"/>
</dbReference>
<sequence length="216" mass="22860">MTETLRVVVAGGGELGSRTARLLADRGHTVVVVESDPDRAETVSDEYVASIIVGDASRPSILRQANPANSDVLAALTDDEATNFAICTAAQRMADIRTVMRTTRAPDDLYPEYVDGTVFPDGLGARSAVNEIVESGVRTLEDVSGDLEIVEIEIAPDAPVAGRRLDEIRLPRGSLIVSDADGSRIGGPDTVLRAGGRYVVAVESDVADEVLNLMRG</sequence>
<organism evidence="9 10">
    <name type="scientific">Salinirubrum litoreum</name>
    <dbReference type="NCBI Taxonomy" id="1126234"/>
    <lineage>
        <taxon>Archaea</taxon>
        <taxon>Methanobacteriati</taxon>
        <taxon>Methanobacteriota</taxon>
        <taxon>Stenosarchaea group</taxon>
        <taxon>Halobacteria</taxon>
        <taxon>Halobacteriales</taxon>
        <taxon>Haloferacaceae</taxon>
        <taxon>Salinirubrum</taxon>
    </lineage>
</organism>
<evidence type="ECO:0000256" key="1">
    <source>
        <dbReference type="ARBA" id="ARBA00003660"/>
    </source>
</evidence>
<dbReference type="PRINTS" id="PR00335">
    <property type="entry name" value="KUPTAKETRKA"/>
</dbReference>
<dbReference type="PROSITE" id="PS51202">
    <property type="entry name" value="RCK_C"/>
    <property type="match status" value="1"/>
</dbReference>
<dbReference type="AlphaFoldDB" id="A0ABD5RDX4"/>
<keyword evidence="10" id="KW-1185">Reference proteome</keyword>
<dbReference type="InterPro" id="IPR036291">
    <property type="entry name" value="NAD(P)-bd_dom_sf"/>
</dbReference>